<sequence>METKKVTYNLPIDVINQISNLKKKTGKSKSKIIADLVKETMNPEDKVTSKNIANTLPQVEGFVKTEMTAGGIVLKDETDAVKLKNSIYLDKSGF</sequence>
<protein>
    <submittedName>
        <fullName evidence="1">Uncharacterized protein</fullName>
    </submittedName>
</protein>
<proteinExistence type="predicted"/>
<organism evidence="1 2">
    <name type="scientific">Methanobrevibacter filiformis</name>
    <dbReference type="NCBI Taxonomy" id="55758"/>
    <lineage>
        <taxon>Archaea</taxon>
        <taxon>Methanobacteriati</taxon>
        <taxon>Methanobacteriota</taxon>
        <taxon>Methanomada group</taxon>
        <taxon>Methanobacteria</taxon>
        <taxon>Methanobacteriales</taxon>
        <taxon>Methanobacteriaceae</taxon>
        <taxon>Methanobrevibacter</taxon>
    </lineage>
</organism>
<dbReference type="AlphaFoldDB" id="A0A166A6B3"/>
<reference evidence="1 2" key="1">
    <citation type="submission" date="2016-04" db="EMBL/GenBank/DDBJ databases">
        <title>Genome sequence of Methanobrevibacter filiformis DSM 11501.</title>
        <authorList>
            <person name="Poehlein A."/>
            <person name="Seedorf H."/>
            <person name="Daniel R."/>
        </authorList>
    </citation>
    <scope>NUCLEOTIDE SEQUENCE [LARGE SCALE GENOMIC DNA]</scope>
    <source>
        <strain evidence="1 2">DSM 11501</strain>
    </source>
</reference>
<keyword evidence="2" id="KW-1185">Reference proteome</keyword>
<comment type="caution">
    <text evidence="1">The sequence shown here is derived from an EMBL/GenBank/DDBJ whole genome shotgun (WGS) entry which is preliminary data.</text>
</comment>
<dbReference type="EMBL" id="LWMT01000244">
    <property type="protein sequence ID" value="KZX11629.1"/>
    <property type="molecule type" value="Genomic_DNA"/>
</dbReference>
<gene>
    <name evidence="1" type="ORF">MBFIL_13520</name>
</gene>
<dbReference type="PATRIC" id="fig|55758.3.peg.1537"/>
<name>A0A166A6B3_9EURY</name>
<dbReference type="RefSeq" id="WP_066972962.1">
    <property type="nucleotide sequence ID" value="NZ_LWMT01000244.1"/>
</dbReference>
<dbReference type="Proteomes" id="UP000077066">
    <property type="component" value="Unassembled WGS sequence"/>
</dbReference>
<accession>A0A166A6B3</accession>
<evidence type="ECO:0000313" key="2">
    <source>
        <dbReference type="Proteomes" id="UP000077066"/>
    </source>
</evidence>
<evidence type="ECO:0000313" key="1">
    <source>
        <dbReference type="EMBL" id="KZX11629.1"/>
    </source>
</evidence>